<feature type="region of interest" description="Disordered" evidence="10">
    <location>
        <begin position="72"/>
        <end position="98"/>
    </location>
</feature>
<evidence type="ECO:0000256" key="9">
    <source>
        <dbReference type="ARBA" id="ARBA00033158"/>
    </source>
</evidence>
<keyword evidence="3" id="KW-0963">Cytoplasm</keyword>
<evidence type="ECO:0000256" key="1">
    <source>
        <dbReference type="ARBA" id="ARBA00004496"/>
    </source>
</evidence>
<keyword evidence="4 11" id="KW-0132">Cell division</keyword>
<dbReference type="PANTHER" id="PTHR34981:SF1">
    <property type="entry name" value="CELL DIVISION PROTEIN ZAPA"/>
    <property type="match status" value="1"/>
</dbReference>
<name>A0A545TWY7_9PROT</name>
<dbReference type="SUPFAM" id="SSF102829">
    <property type="entry name" value="Cell division protein ZapA-like"/>
    <property type="match status" value="1"/>
</dbReference>
<evidence type="ECO:0000256" key="8">
    <source>
        <dbReference type="ARBA" id="ARBA00026068"/>
    </source>
</evidence>
<dbReference type="OrthoDB" id="9797575at2"/>
<accession>A0A545TWY7</accession>
<keyword evidence="5" id="KW-0717">Septation</keyword>
<dbReference type="InterPro" id="IPR036192">
    <property type="entry name" value="Cell_div_ZapA-like_sf"/>
</dbReference>
<sequence length="120" mass="12805">MAQVNVTINGRHYDVACDDGQEEHLMKLAAFVDDRVAVLKQSVGSLSESHLMMMASLMIADELDEALIQLEEVQEGAASPKPSDHEGTATGPNPLEEKAANALEACASRLESIATRLEGA</sequence>
<comment type="subunit">
    <text evidence="8">Homodimer. Interacts with FtsZ.</text>
</comment>
<evidence type="ECO:0000256" key="7">
    <source>
        <dbReference type="ARBA" id="ARBA00024910"/>
    </source>
</evidence>
<dbReference type="Gene3D" id="3.30.160.880">
    <property type="entry name" value="Cell division protein ZapA protomer, N-terminal domain"/>
    <property type="match status" value="1"/>
</dbReference>
<dbReference type="GO" id="GO:0043093">
    <property type="term" value="P:FtsZ-dependent cytokinesis"/>
    <property type="evidence" value="ECO:0007669"/>
    <property type="project" value="TreeGrafter"/>
</dbReference>
<dbReference type="Proteomes" id="UP000315252">
    <property type="component" value="Unassembled WGS sequence"/>
</dbReference>
<keyword evidence="6" id="KW-0131">Cell cycle</keyword>
<comment type="caution">
    <text evidence="11">The sequence shown here is derived from an EMBL/GenBank/DDBJ whole genome shotgun (WGS) entry which is preliminary data.</text>
</comment>
<evidence type="ECO:0000256" key="2">
    <source>
        <dbReference type="ARBA" id="ARBA00015195"/>
    </source>
</evidence>
<evidence type="ECO:0000256" key="10">
    <source>
        <dbReference type="SAM" id="MobiDB-lite"/>
    </source>
</evidence>
<organism evidence="11 12">
    <name type="scientific">Denitrobaculum tricleocarpae</name>
    <dbReference type="NCBI Taxonomy" id="2591009"/>
    <lineage>
        <taxon>Bacteria</taxon>
        <taxon>Pseudomonadati</taxon>
        <taxon>Pseudomonadota</taxon>
        <taxon>Alphaproteobacteria</taxon>
        <taxon>Rhodospirillales</taxon>
        <taxon>Rhodospirillaceae</taxon>
        <taxon>Denitrobaculum</taxon>
    </lineage>
</organism>
<dbReference type="GO" id="GO:0005829">
    <property type="term" value="C:cytosol"/>
    <property type="evidence" value="ECO:0007669"/>
    <property type="project" value="TreeGrafter"/>
</dbReference>
<evidence type="ECO:0000313" key="12">
    <source>
        <dbReference type="Proteomes" id="UP000315252"/>
    </source>
</evidence>
<dbReference type="RefSeq" id="WP_142895363.1">
    <property type="nucleotide sequence ID" value="NZ_ML660053.1"/>
</dbReference>
<dbReference type="GO" id="GO:0000917">
    <property type="term" value="P:division septum assembly"/>
    <property type="evidence" value="ECO:0007669"/>
    <property type="project" value="UniProtKB-KW"/>
</dbReference>
<comment type="function">
    <text evidence="7">Activator of cell division through the inhibition of FtsZ GTPase activity, therefore promoting FtsZ assembly into bundles of protofilaments necessary for the formation of the division Z ring. It is recruited early at mid-cell but it is not essential for cell division.</text>
</comment>
<dbReference type="AlphaFoldDB" id="A0A545TWY7"/>
<dbReference type="PANTHER" id="PTHR34981">
    <property type="entry name" value="CELL DIVISION PROTEIN ZAPA"/>
    <property type="match status" value="1"/>
</dbReference>
<evidence type="ECO:0000256" key="3">
    <source>
        <dbReference type="ARBA" id="ARBA00022490"/>
    </source>
</evidence>
<dbReference type="GO" id="GO:0032153">
    <property type="term" value="C:cell division site"/>
    <property type="evidence" value="ECO:0007669"/>
    <property type="project" value="TreeGrafter"/>
</dbReference>
<proteinExistence type="predicted"/>
<evidence type="ECO:0000313" key="11">
    <source>
        <dbReference type="EMBL" id="TQV81732.1"/>
    </source>
</evidence>
<gene>
    <name evidence="11" type="ORF">FKG95_05650</name>
</gene>
<protein>
    <recommendedName>
        <fullName evidence="2">Cell division protein ZapA</fullName>
    </recommendedName>
    <alternativeName>
        <fullName evidence="9">Z ring-associated protein ZapA</fullName>
    </alternativeName>
</protein>
<keyword evidence="12" id="KW-1185">Reference proteome</keyword>
<dbReference type="InterPro" id="IPR042233">
    <property type="entry name" value="Cell_div_ZapA_N"/>
</dbReference>
<dbReference type="InterPro" id="IPR007838">
    <property type="entry name" value="Cell_div_ZapA-like"/>
</dbReference>
<dbReference type="EMBL" id="VHSH01000002">
    <property type="protein sequence ID" value="TQV81732.1"/>
    <property type="molecule type" value="Genomic_DNA"/>
</dbReference>
<reference evidence="11 12" key="1">
    <citation type="submission" date="2019-06" db="EMBL/GenBank/DDBJ databases">
        <title>Whole genome sequence for Rhodospirillaceae sp. R148.</title>
        <authorList>
            <person name="Wang G."/>
        </authorList>
    </citation>
    <scope>NUCLEOTIDE SEQUENCE [LARGE SCALE GENOMIC DNA]</scope>
    <source>
        <strain evidence="11 12">R148</strain>
    </source>
</reference>
<dbReference type="GO" id="GO:0030428">
    <property type="term" value="C:cell septum"/>
    <property type="evidence" value="ECO:0007669"/>
    <property type="project" value="TreeGrafter"/>
</dbReference>
<comment type="subcellular location">
    <subcellularLocation>
        <location evidence="1">Cytoplasm</location>
    </subcellularLocation>
</comment>
<evidence type="ECO:0000256" key="4">
    <source>
        <dbReference type="ARBA" id="ARBA00022618"/>
    </source>
</evidence>
<evidence type="ECO:0000256" key="6">
    <source>
        <dbReference type="ARBA" id="ARBA00023306"/>
    </source>
</evidence>
<dbReference type="Pfam" id="PF05164">
    <property type="entry name" value="ZapA"/>
    <property type="match status" value="1"/>
</dbReference>
<evidence type="ECO:0000256" key="5">
    <source>
        <dbReference type="ARBA" id="ARBA00023210"/>
    </source>
</evidence>
<dbReference type="GO" id="GO:0000921">
    <property type="term" value="P:septin ring assembly"/>
    <property type="evidence" value="ECO:0007669"/>
    <property type="project" value="TreeGrafter"/>
</dbReference>